<dbReference type="AlphaFoldDB" id="A0ABD6E4X2"/>
<feature type="transmembrane region" description="Helical" evidence="9">
    <location>
        <begin position="886"/>
        <end position="910"/>
    </location>
</feature>
<dbReference type="Pfam" id="PF13927">
    <property type="entry name" value="Ig_3"/>
    <property type="match status" value="2"/>
</dbReference>
<dbReference type="CDD" id="cd00063">
    <property type="entry name" value="FN3"/>
    <property type="match status" value="4"/>
</dbReference>
<evidence type="ECO:0000259" key="11">
    <source>
        <dbReference type="PROSITE" id="PS50835"/>
    </source>
</evidence>
<dbReference type="InterPro" id="IPR003598">
    <property type="entry name" value="Ig_sub2"/>
</dbReference>
<evidence type="ECO:0000256" key="4">
    <source>
        <dbReference type="ARBA" id="ARBA00022889"/>
    </source>
</evidence>
<dbReference type="SMART" id="SM00060">
    <property type="entry name" value="FN3"/>
    <property type="match status" value="4"/>
</dbReference>
<keyword evidence="7" id="KW-1015">Disulfide bond</keyword>
<reference evidence="13 14" key="1">
    <citation type="submission" date="2024-08" db="EMBL/GenBank/DDBJ databases">
        <title>Gnathostoma spinigerum genome.</title>
        <authorList>
            <person name="Gonzalez-Bertolin B."/>
            <person name="Monzon S."/>
            <person name="Zaballos A."/>
            <person name="Jimenez P."/>
            <person name="Dekumyoy P."/>
            <person name="Varona S."/>
            <person name="Cuesta I."/>
            <person name="Sumanam S."/>
            <person name="Adisakwattana P."/>
            <person name="Gasser R.B."/>
            <person name="Hernandez-Gonzalez A."/>
            <person name="Young N.D."/>
            <person name="Perteguer M.J."/>
        </authorList>
    </citation>
    <scope>NUCLEOTIDE SEQUENCE [LARGE SCALE GENOMIC DNA]</scope>
    <source>
        <strain evidence="13">AL3</strain>
        <tissue evidence="13">Liver</tissue>
    </source>
</reference>
<dbReference type="Pfam" id="PF13882">
    <property type="entry name" value="Bravo_FIGEY"/>
    <property type="match status" value="1"/>
</dbReference>
<keyword evidence="10" id="KW-0732">Signal</keyword>
<evidence type="ECO:0000256" key="9">
    <source>
        <dbReference type="SAM" id="Phobius"/>
    </source>
</evidence>
<dbReference type="InterPro" id="IPR003961">
    <property type="entry name" value="FN3_dom"/>
</dbReference>
<dbReference type="GO" id="GO:0007155">
    <property type="term" value="P:cell adhesion"/>
    <property type="evidence" value="ECO:0007669"/>
    <property type="project" value="UniProtKB-KW"/>
</dbReference>
<keyword evidence="5 9" id="KW-1133">Transmembrane helix</keyword>
<dbReference type="Pfam" id="PF07679">
    <property type="entry name" value="I-set"/>
    <property type="match status" value="1"/>
</dbReference>
<feature type="domain" description="Fibronectin type-III" evidence="12">
    <location>
        <begin position="434"/>
        <end position="533"/>
    </location>
</feature>
<feature type="domain" description="Ig-like" evidence="11">
    <location>
        <begin position="26"/>
        <end position="107"/>
    </location>
</feature>
<evidence type="ECO:0000256" key="3">
    <source>
        <dbReference type="ARBA" id="ARBA00022737"/>
    </source>
</evidence>
<dbReference type="SMART" id="SM00408">
    <property type="entry name" value="IGc2"/>
    <property type="match status" value="3"/>
</dbReference>
<dbReference type="InterPro" id="IPR026966">
    <property type="entry name" value="Neurofascin/L1/NrCAM_C"/>
</dbReference>
<dbReference type="PROSITE" id="PS50853">
    <property type="entry name" value="FN3"/>
    <property type="match status" value="4"/>
</dbReference>
<name>A0ABD6E4X2_9BILA</name>
<accession>A0ABD6E4X2</accession>
<feature type="signal peptide" evidence="10">
    <location>
        <begin position="1"/>
        <end position="26"/>
    </location>
</feature>
<feature type="compositionally biased region" description="Basic and acidic residues" evidence="8">
    <location>
        <begin position="935"/>
        <end position="953"/>
    </location>
</feature>
<dbReference type="Proteomes" id="UP001608902">
    <property type="component" value="Unassembled WGS sequence"/>
</dbReference>
<evidence type="ECO:0000313" key="14">
    <source>
        <dbReference type="Proteomes" id="UP001608902"/>
    </source>
</evidence>
<keyword evidence="4" id="KW-0130">Cell adhesion</keyword>
<keyword evidence="14" id="KW-1185">Reference proteome</keyword>
<feature type="domain" description="Ig-like" evidence="11">
    <location>
        <begin position="125"/>
        <end position="212"/>
    </location>
</feature>
<sequence length="1010" mass="112939">MYFILVNESVFCGLCVKLWFSFLAAPYWPIGPPPNTNTSEGETVRFDCTASGKPTPVVTFYKNGVEMVKGEGGSKWEVDGSMLVIRDVKQGIHGEGDNAVYQCKAENKHGYIWTNFYLNLLAFKPQLLSDPGEVEAVIGQKVVLVCKFFASPVAEIRWESAVLQGVPHRIIPVDVNGEGKLIIDAVGREAEGEYSCIGKNKYDNATGTARIIIREATRLEPFDSRLQKVLAGQKLQLPCEAVHDPNLVVTYEWLVDGQPLPSQHLESGHYRITPDNTLIITNPARYDAANYTCVAQTALDKVEKSIRIRIDDVPNPMHSAFIEKCDDTAQIASIKFEYMEDEDFSSPIKEIWAQYQMDAETDGSVWFTHSEPALADSFEFTENGQRVVRGNLDVSMRPFGKYKFRVFGRNDFGDGSPIVVKGTCETPARAPDKNPEEVSATGSQPENLIVFWKPMPRKDWNGPNFHYIVKYRPAGSSADWKEEKVDNPFADRHTVELSLKDPYQPYEVQVQSVNDEGTSIITPLSVKGFTGEGVPAVTPSGFKVSSIDSTSATFEWDPVDPSQVQGNFVGYKITYWPEEFDDDKSDPDFRSKRFHMVKRHKREAPMDSEPAGRRSVIFSSDKGSGTVFGFKPNSVNYAQISVVNGQNEGPPSEIISFRMKEGVPSPVRNLEAYPMNNRESKEKAVVVVRWTAPRSLNGKLTGYTVEYCAVTQEKTMEARENCPQKWLLPEQHSVRISGLEYESNYRFIVYGNTNTGKGDPNSKDVFTMPEEYNSELEPVEPFLLESAVGDDYINISLTPGEYEKLEERPVGNEMFVRYRKVGDDEWSQKKPEGDDLSVHVTDLDPGTKYEVAVVSAQKDPSGGIKEKQSSVHYISTTGKAPRSAKIWWLVIILLILLLVLIIICTICVAARQRGQKYPVSEKERQQGRQPILSGGKDRGFGEYVRPDDDEKRSLTGSKAESETDSMAEYGDSDPGRFTEDGSFIGQYVPNKTLVSTSGERPDKESASTFV</sequence>
<dbReference type="InterPro" id="IPR036179">
    <property type="entry name" value="Ig-like_dom_sf"/>
</dbReference>
<dbReference type="InterPro" id="IPR013783">
    <property type="entry name" value="Ig-like_fold"/>
</dbReference>
<dbReference type="PANTHER" id="PTHR44170">
    <property type="entry name" value="PROTEIN SIDEKICK"/>
    <property type="match status" value="1"/>
</dbReference>
<comment type="caution">
    <text evidence="13">The sequence shown here is derived from an EMBL/GenBank/DDBJ whole genome shotgun (WGS) entry which is preliminary data.</text>
</comment>
<feature type="domain" description="Fibronectin type-III" evidence="12">
    <location>
        <begin position="666"/>
        <end position="771"/>
    </location>
</feature>
<dbReference type="InterPro" id="IPR003599">
    <property type="entry name" value="Ig_sub"/>
</dbReference>
<dbReference type="SUPFAM" id="SSF49265">
    <property type="entry name" value="Fibronectin type III"/>
    <property type="match status" value="3"/>
</dbReference>
<dbReference type="SUPFAM" id="SSF48726">
    <property type="entry name" value="Immunoglobulin"/>
    <property type="match status" value="3"/>
</dbReference>
<evidence type="ECO:0000256" key="10">
    <source>
        <dbReference type="SAM" id="SignalP"/>
    </source>
</evidence>
<dbReference type="InterPro" id="IPR013098">
    <property type="entry name" value="Ig_I-set"/>
</dbReference>
<feature type="region of interest" description="Disordered" evidence="8">
    <location>
        <begin position="915"/>
        <end position="983"/>
    </location>
</feature>
<dbReference type="FunFam" id="2.60.40.10:FF:000028">
    <property type="entry name" value="Neuronal cell adhesion molecule"/>
    <property type="match status" value="1"/>
</dbReference>
<dbReference type="InterPro" id="IPR036116">
    <property type="entry name" value="FN3_sf"/>
</dbReference>
<dbReference type="SMART" id="SM00409">
    <property type="entry name" value="IG"/>
    <property type="match status" value="3"/>
</dbReference>
<evidence type="ECO:0000256" key="6">
    <source>
        <dbReference type="ARBA" id="ARBA00023136"/>
    </source>
</evidence>
<evidence type="ECO:0000256" key="7">
    <source>
        <dbReference type="ARBA" id="ARBA00023157"/>
    </source>
</evidence>
<keyword evidence="6 9" id="KW-0472">Membrane</keyword>
<dbReference type="FunFam" id="2.60.40.10:FF:000035">
    <property type="entry name" value="Contactin 1"/>
    <property type="match status" value="1"/>
</dbReference>
<gene>
    <name evidence="13" type="ORF">AB6A40_001762</name>
</gene>
<dbReference type="PANTHER" id="PTHR44170:SF35">
    <property type="entry name" value="NEUROGLIAN"/>
    <property type="match status" value="1"/>
</dbReference>
<dbReference type="EMBL" id="JBGFUD010000691">
    <property type="protein sequence ID" value="MFH4975053.1"/>
    <property type="molecule type" value="Genomic_DNA"/>
</dbReference>
<evidence type="ECO:0000259" key="12">
    <source>
        <dbReference type="PROSITE" id="PS50853"/>
    </source>
</evidence>
<proteinExistence type="predicted"/>
<protein>
    <submittedName>
        <fullName evidence="13">Uncharacterized protein</fullName>
    </submittedName>
</protein>
<dbReference type="GO" id="GO:0016020">
    <property type="term" value="C:membrane"/>
    <property type="evidence" value="ECO:0007669"/>
    <property type="project" value="UniProtKB-SubCell"/>
</dbReference>
<dbReference type="PROSITE" id="PS50835">
    <property type="entry name" value="IG_LIKE"/>
    <property type="match status" value="3"/>
</dbReference>
<feature type="chain" id="PRO_5044831900" evidence="10">
    <location>
        <begin position="27"/>
        <end position="1010"/>
    </location>
</feature>
<keyword evidence="3" id="KW-0677">Repeat</keyword>
<organism evidence="13 14">
    <name type="scientific">Gnathostoma spinigerum</name>
    <dbReference type="NCBI Taxonomy" id="75299"/>
    <lineage>
        <taxon>Eukaryota</taxon>
        <taxon>Metazoa</taxon>
        <taxon>Ecdysozoa</taxon>
        <taxon>Nematoda</taxon>
        <taxon>Chromadorea</taxon>
        <taxon>Rhabditida</taxon>
        <taxon>Spirurina</taxon>
        <taxon>Gnathostomatomorpha</taxon>
        <taxon>Gnathostomatoidea</taxon>
        <taxon>Gnathostomatidae</taxon>
        <taxon>Gnathostoma</taxon>
    </lineage>
</organism>
<feature type="domain" description="Fibronectin type-III" evidence="12">
    <location>
        <begin position="778"/>
        <end position="880"/>
    </location>
</feature>
<evidence type="ECO:0000256" key="8">
    <source>
        <dbReference type="SAM" id="MobiDB-lite"/>
    </source>
</evidence>
<feature type="domain" description="Ig-like" evidence="11">
    <location>
        <begin position="221"/>
        <end position="307"/>
    </location>
</feature>
<evidence type="ECO:0000313" key="13">
    <source>
        <dbReference type="EMBL" id="MFH4975053.1"/>
    </source>
</evidence>
<keyword evidence="2 9" id="KW-0812">Transmembrane</keyword>
<evidence type="ECO:0000256" key="5">
    <source>
        <dbReference type="ARBA" id="ARBA00022989"/>
    </source>
</evidence>
<evidence type="ECO:0000256" key="1">
    <source>
        <dbReference type="ARBA" id="ARBA00004479"/>
    </source>
</evidence>
<dbReference type="Pfam" id="PF00041">
    <property type="entry name" value="fn3"/>
    <property type="match status" value="3"/>
</dbReference>
<dbReference type="InterPro" id="IPR007110">
    <property type="entry name" value="Ig-like_dom"/>
</dbReference>
<evidence type="ECO:0000256" key="2">
    <source>
        <dbReference type="ARBA" id="ARBA00022692"/>
    </source>
</evidence>
<comment type="subcellular location">
    <subcellularLocation>
        <location evidence="1">Membrane</location>
        <topology evidence="1">Single-pass type I membrane protein</topology>
    </subcellularLocation>
</comment>
<dbReference type="Gene3D" id="2.60.40.10">
    <property type="entry name" value="Immunoglobulins"/>
    <property type="match status" value="8"/>
</dbReference>
<feature type="domain" description="Fibronectin type-III" evidence="12">
    <location>
        <begin position="538"/>
        <end position="662"/>
    </location>
</feature>